<dbReference type="Gene3D" id="3.40.33.10">
    <property type="entry name" value="CAP"/>
    <property type="match status" value="1"/>
</dbReference>
<feature type="chain" id="PRO_5028162337" evidence="5">
    <location>
        <begin position="19"/>
        <end position="249"/>
    </location>
</feature>
<evidence type="ECO:0000313" key="8">
    <source>
        <dbReference type="RefSeq" id="XP_034108625.1"/>
    </source>
</evidence>
<keyword evidence="7" id="KW-1185">Reference proteome</keyword>
<dbReference type="SUPFAM" id="SSF55797">
    <property type="entry name" value="PR-1-like"/>
    <property type="match status" value="1"/>
</dbReference>
<organism evidence="7 8">
    <name type="scientific">Drosophila albomicans</name>
    <name type="common">Fruit fly</name>
    <dbReference type="NCBI Taxonomy" id="7291"/>
    <lineage>
        <taxon>Eukaryota</taxon>
        <taxon>Metazoa</taxon>
        <taxon>Ecdysozoa</taxon>
        <taxon>Arthropoda</taxon>
        <taxon>Hexapoda</taxon>
        <taxon>Insecta</taxon>
        <taxon>Pterygota</taxon>
        <taxon>Neoptera</taxon>
        <taxon>Endopterygota</taxon>
        <taxon>Diptera</taxon>
        <taxon>Brachycera</taxon>
        <taxon>Muscomorpha</taxon>
        <taxon>Ephydroidea</taxon>
        <taxon>Drosophilidae</taxon>
        <taxon>Drosophila</taxon>
    </lineage>
</organism>
<dbReference type="PIRSF" id="PIRSF038921">
    <property type="entry name" value="P14a"/>
    <property type="match status" value="1"/>
</dbReference>
<dbReference type="InterPro" id="IPR034763">
    <property type="entry name" value="P14a_insect"/>
</dbReference>
<dbReference type="RefSeq" id="XP_034108625.1">
    <property type="nucleotide sequence ID" value="XM_034252734.2"/>
</dbReference>
<gene>
    <name evidence="8" type="primary">LOC117570855</name>
</gene>
<evidence type="ECO:0000259" key="6">
    <source>
        <dbReference type="SMART" id="SM00198"/>
    </source>
</evidence>
<dbReference type="OrthoDB" id="414826at2759"/>
<evidence type="ECO:0000256" key="4">
    <source>
        <dbReference type="ARBA" id="ARBA00022729"/>
    </source>
</evidence>
<evidence type="ECO:0000256" key="1">
    <source>
        <dbReference type="ARBA" id="ARBA00004613"/>
    </source>
</evidence>
<dbReference type="SMART" id="SM00198">
    <property type="entry name" value="SCP"/>
    <property type="match status" value="1"/>
</dbReference>
<dbReference type="CDD" id="cd05380">
    <property type="entry name" value="CAP_euk"/>
    <property type="match status" value="1"/>
</dbReference>
<comment type="similarity">
    <text evidence="2">Belongs to the CRISP family.</text>
</comment>
<evidence type="ECO:0000256" key="2">
    <source>
        <dbReference type="ARBA" id="ARBA00009923"/>
    </source>
</evidence>
<evidence type="ECO:0000256" key="5">
    <source>
        <dbReference type="SAM" id="SignalP"/>
    </source>
</evidence>
<dbReference type="Pfam" id="PF00188">
    <property type="entry name" value="CAP"/>
    <property type="match status" value="1"/>
</dbReference>
<comment type="subcellular location">
    <subcellularLocation>
        <location evidence="1">Secreted</location>
    </subcellularLocation>
</comment>
<proteinExistence type="inferred from homology"/>
<evidence type="ECO:0000256" key="3">
    <source>
        <dbReference type="ARBA" id="ARBA00022525"/>
    </source>
</evidence>
<dbReference type="InterPro" id="IPR014044">
    <property type="entry name" value="CAP_dom"/>
</dbReference>
<feature type="domain" description="SCP" evidence="6">
    <location>
        <begin position="56"/>
        <end position="216"/>
    </location>
</feature>
<evidence type="ECO:0000313" key="7">
    <source>
        <dbReference type="Proteomes" id="UP000515160"/>
    </source>
</evidence>
<sequence>MQLLSCSLFFLGLSQVLATDLCNIAACNGTQHLGCNNNLIFHGSCLKKRVLVNMQVYEDYLVKIHNKYRDDVASGDIPGLAKAARMPEMLWHWKLALLAEYHVKRCLRNLSNYCVALTNFTTPAVSYGVSWLNVERMPDYNPKIYSEKITMQVDQWMVQVYKLAHFYGYGENLVEIGNILNERNFFLGCAAGEDYDRRNSRFVLICYYDEQYNSQNPLYKPGPFEVTQCPRGRSDNYAHLCKPHKDVED</sequence>
<dbReference type="GeneID" id="117570855"/>
<reference evidence="8" key="1">
    <citation type="submission" date="2025-08" db="UniProtKB">
        <authorList>
            <consortium name="RefSeq"/>
        </authorList>
    </citation>
    <scope>IDENTIFICATION</scope>
    <source>
        <strain evidence="8">15112-1751.03</strain>
        <tissue evidence="8">Whole Adult</tissue>
    </source>
</reference>
<protein>
    <submittedName>
        <fullName evidence="8">Uncharacterized protein LOC117570855</fullName>
    </submittedName>
</protein>
<name>A0A6P8XB92_DROAB</name>
<dbReference type="Proteomes" id="UP000515160">
    <property type="component" value="Chromosome 3"/>
</dbReference>
<dbReference type="InterPro" id="IPR035940">
    <property type="entry name" value="CAP_sf"/>
</dbReference>
<accession>A0A6P8XB92</accession>
<keyword evidence="3" id="KW-0964">Secreted</keyword>
<feature type="signal peptide" evidence="5">
    <location>
        <begin position="1"/>
        <end position="18"/>
    </location>
</feature>
<dbReference type="AlphaFoldDB" id="A0A6P8XB92"/>
<keyword evidence="4 5" id="KW-0732">Signal</keyword>
<dbReference type="GO" id="GO:0005576">
    <property type="term" value="C:extracellular region"/>
    <property type="evidence" value="ECO:0007669"/>
    <property type="project" value="UniProtKB-SubCell"/>
</dbReference>